<keyword evidence="3" id="KW-0716">Sensory transduction</keyword>
<dbReference type="EMBL" id="AP028909">
    <property type="protein sequence ID" value="BES87873.1"/>
    <property type="molecule type" value="Genomic_DNA"/>
</dbReference>
<organism evidence="11 12">
    <name type="scientific">Nesidiocoris tenuis</name>
    <dbReference type="NCBI Taxonomy" id="355587"/>
    <lineage>
        <taxon>Eukaryota</taxon>
        <taxon>Metazoa</taxon>
        <taxon>Ecdysozoa</taxon>
        <taxon>Arthropoda</taxon>
        <taxon>Hexapoda</taxon>
        <taxon>Insecta</taxon>
        <taxon>Pterygota</taxon>
        <taxon>Neoptera</taxon>
        <taxon>Paraneoptera</taxon>
        <taxon>Hemiptera</taxon>
        <taxon>Heteroptera</taxon>
        <taxon>Panheteroptera</taxon>
        <taxon>Cimicomorpha</taxon>
        <taxon>Miridae</taxon>
        <taxon>Dicyphina</taxon>
        <taxon>Nesidiocoris</taxon>
    </lineage>
</organism>
<comment type="subcellular location">
    <subcellularLocation>
        <location evidence="1">Cell membrane</location>
        <topology evidence="1">Multi-pass membrane protein</topology>
    </subcellularLocation>
</comment>
<evidence type="ECO:0000256" key="6">
    <source>
        <dbReference type="ARBA" id="ARBA00022989"/>
    </source>
</evidence>
<evidence type="ECO:0000256" key="5">
    <source>
        <dbReference type="ARBA" id="ARBA00022725"/>
    </source>
</evidence>
<evidence type="ECO:0000256" key="4">
    <source>
        <dbReference type="ARBA" id="ARBA00022692"/>
    </source>
</evidence>
<keyword evidence="8 11" id="KW-0675">Receptor</keyword>
<evidence type="ECO:0000313" key="11">
    <source>
        <dbReference type="EMBL" id="BES87873.1"/>
    </source>
</evidence>
<dbReference type="Pfam" id="PF02949">
    <property type="entry name" value="7tm_6"/>
    <property type="match status" value="1"/>
</dbReference>
<keyword evidence="12" id="KW-1185">Reference proteome</keyword>
<evidence type="ECO:0000256" key="2">
    <source>
        <dbReference type="ARBA" id="ARBA00022475"/>
    </source>
</evidence>
<name>A0ABN7A7C5_9HEMI</name>
<gene>
    <name evidence="11" type="ORF">NTJ_00678</name>
</gene>
<keyword evidence="7 10" id="KW-0472">Membrane</keyword>
<reference evidence="11 12" key="1">
    <citation type="submission" date="2023-09" db="EMBL/GenBank/DDBJ databases">
        <title>Nesidiocoris tenuis whole genome shotgun sequence.</title>
        <authorList>
            <person name="Shibata T."/>
            <person name="Shimoda M."/>
            <person name="Kobayashi T."/>
            <person name="Uehara T."/>
        </authorList>
    </citation>
    <scope>NUCLEOTIDE SEQUENCE [LARGE SCALE GENOMIC DNA]</scope>
    <source>
        <strain evidence="11 12">Japan</strain>
    </source>
</reference>
<dbReference type="PANTHER" id="PTHR21137">
    <property type="entry name" value="ODORANT RECEPTOR"/>
    <property type="match status" value="1"/>
</dbReference>
<keyword evidence="4 10" id="KW-0812">Transmembrane</keyword>
<dbReference type="InterPro" id="IPR004117">
    <property type="entry name" value="7tm6_olfct_rcpt"/>
</dbReference>
<feature type="transmembrane region" description="Helical" evidence="10">
    <location>
        <begin position="39"/>
        <end position="60"/>
    </location>
</feature>
<accession>A0ABN7A7C5</accession>
<evidence type="ECO:0000256" key="9">
    <source>
        <dbReference type="ARBA" id="ARBA00023224"/>
    </source>
</evidence>
<keyword evidence="6 10" id="KW-1133">Transmembrane helix</keyword>
<evidence type="ECO:0000256" key="1">
    <source>
        <dbReference type="ARBA" id="ARBA00004651"/>
    </source>
</evidence>
<sequence length="137" mass="15852">MELRKCSKGIILQQIFWTVLILCPGVFELASGRQTDATILFNLMEITAIMTIILFFYSWYSNEVTYQCGEIYQACYMSDWVQGDNAQRRTLLTMMTRSMKSIIFGGLVQINLSTFLAVLKTTFSYYQFLVTIDKTKN</sequence>
<dbReference type="PANTHER" id="PTHR21137:SF35">
    <property type="entry name" value="ODORANT RECEPTOR 19A-RELATED"/>
    <property type="match status" value="1"/>
</dbReference>
<keyword evidence="9" id="KW-0807">Transducer</keyword>
<feature type="transmembrane region" description="Helical" evidence="10">
    <location>
        <begin position="9"/>
        <end position="27"/>
    </location>
</feature>
<evidence type="ECO:0000256" key="3">
    <source>
        <dbReference type="ARBA" id="ARBA00022606"/>
    </source>
</evidence>
<evidence type="ECO:0000256" key="8">
    <source>
        <dbReference type="ARBA" id="ARBA00023170"/>
    </source>
</evidence>
<dbReference type="Proteomes" id="UP001307889">
    <property type="component" value="Chromosome 1"/>
</dbReference>
<evidence type="ECO:0000313" key="12">
    <source>
        <dbReference type="Proteomes" id="UP001307889"/>
    </source>
</evidence>
<proteinExistence type="predicted"/>
<evidence type="ECO:0000256" key="7">
    <source>
        <dbReference type="ARBA" id="ARBA00023136"/>
    </source>
</evidence>
<keyword evidence="5" id="KW-0552">Olfaction</keyword>
<feature type="transmembrane region" description="Helical" evidence="10">
    <location>
        <begin position="101"/>
        <end position="119"/>
    </location>
</feature>
<keyword evidence="2" id="KW-1003">Cell membrane</keyword>
<evidence type="ECO:0000256" key="10">
    <source>
        <dbReference type="SAM" id="Phobius"/>
    </source>
</evidence>
<protein>
    <submittedName>
        <fullName evidence="11">Odorant receptor</fullName>
    </submittedName>
</protein>